<protein>
    <submittedName>
        <fullName evidence="1">Uncharacterized protein</fullName>
    </submittedName>
</protein>
<organism evidence="1 2">
    <name type="scientific">Diphasiastrum complanatum</name>
    <name type="common">Issler's clubmoss</name>
    <name type="synonym">Lycopodium complanatum</name>
    <dbReference type="NCBI Taxonomy" id="34168"/>
    <lineage>
        <taxon>Eukaryota</taxon>
        <taxon>Viridiplantae</taxon>
        <taxon>Streptophyta</taxon>
        <taxon>Embryophyta</taxon>
        <taxon>Tracheophyta</taxon>
        <taxon>Lycopodiopsida</taxon>
        <taxon>Lycopodiales</taxon>
        <taxon>Lycopodiaceae</taxon>
        <taxon>Lycopodioideae</taxon>
        <taxon>Diphasiastrum</taxon>
    </lineage>
</organism>
<accession>A0ACC2BNM2</accession>
<evidence type="ECO:0000313" key="1">
    <source>
        <dbReference type="EMBL" id="KAJ7531002.1"/>
    </source>
</evidence>
<dbReference type="EMBL" id="CM055105">
    <property type="protein sequence ID" value="KAJ7531002.1"/>
    <property type="molecule type" value="Genomic_DNA"/>
</dbReference>
<dbReference type="Proteomes" id="UP001162992">
    <property type="component" value="Chromosome 14"/>
</dbReference>
<gene>
    <name evidence="1" type="ORF">O6H91_14G028100</name>
</gene>
<evidence type="ECO:0000313" key="2">
    <source>
        <dbReference type="Proteomes" id="UP001162992"/>
    </source>
</evidence>
<reference evidence="2" key="1">
    <citation type="journal article" date="2024" name="Proc. Natl. Acad. Sci. U.S.A.">
        <title>Extraordinary preservation of gene collinearity over three hundred million years revealed in homosporous lycophytes.</title>
        <authorList>
            <person name="Li C."/>
            <person name="Wickell D."/>
            <person name="Kuo L.Y."/>
            <person name="Chen X."/>
            <person name="Nie B."/>
            <person name="Liao X."/>
            <person name="Peng D."/>
            <person name="Ji J."/>
            <person name="Jenkins J."/>
            <person name="Williams M."/>
            <person name="Shu S."/>
            <person name="Plott C."/>
            <person name="Barry K."/>
            <person name="Rajasekar S."/>
            <person name="Grimwood J."/>
            <person name="Han X."/>
            <person name="Sun S."/>
            <person name="Hou Z."/>
            <person name="He W."/>
            <person name="Dai G."/>
            <person name="Sun C."/>
            <person name="Schmutz J."/>
            <person name="Leebens-Mack J.H."/>
            <person name="Li F.W."/>
            <person name="Wang L."/>
        </authorList>
    </citation>
    <scope>NUCLEOTIDE SEQUENCE [LARGE SCALE GENOMIC DNA]</scope>
    <source>
        <strain evidence="2">cv. PW_Plant_1</strain>
    </source>
</reference>
<keyword evidence="2" id="KW-1185">Reference proteome</keyword>
<proteinExistence type="predicted"/>
<comment type="caution">
    <text evidence="1">The sequence shown here is derived from an EMBL/GenBank/DDBJ whole genome shotgun (WGS) entry which is preliminary data.</text>
</comment>
<name>A0ACC2BNM2_DIPCM</name>
<sequence>MASSQEATSATIQEPGRAEAEFARLDVKTVIKKFFVFFSKNNLAAKEDQDILDVVEEPKILTWISDDELNHYAIQFQKSGFTGGLYYYRNISLNWDLMSPWTETGTLVPALYIAGDRDCVLSMAIHGGDFEKFVPNLKKTVIIPGGHFIQQEKPNEVNEHLTRFFVEQSAKI</sequence>